<dbReference type="InterPro" id="IPR004827">
    <property type="entry name" value="bZIP"/>
</dbReference>
<protein>
    <recommendedName>
        <fullName evidence="2">BZIP domain-containing protein</fullName>
    </recommendedName>
</protein>
<keyword evidence="4" id="KW-1185">Reference proteome</keyword>
<accession>A0AA88L0I6</accession>
<name>A0AA88L0I6_ARTSF</name>
<dbReference type="CDD" id="cd14686">
    <property type="entry name" value="bZIP"/>
    <property type="match status" value="1"/>
</dbReference>
<evidence type="ECO:0000313" key="3">
    <source>
        <dbReference type="EMBL" id="KAK2708281.1"/>
    </source>
</evidence>
<comment type="caution">
    <text evidence="3">The sequence shown here is derived from an EMBL/GenBank/DDBJ whole genome shotgun (WGS) entry which is preliminary data.</text>
</comment>
<dbReference type="PROSITE" id="PS00036">
    <property type="entry name" value="BZIP_BASIC"/>
    <property type="match status" value="1"/>
</dbReference>
<dbReference type="Gene3D" id="1.20.5.170">
    <property type="match status" value="1"/>
</dbReference>
<evidence type="ECO:0000313" key="4">
    <source>
        <dbReference type="Proteomes" id="UP001187531"/>
    </source>
</evidence>
<evidence type="ECO:0000259" key="2">
    <source>
        <dbReference type="PROSITE" id="PS50217"/>
    </source>
</evidence>
<feature type="domain" description="BZIP" evidence="2">
    <location>
        <begin position="127"/>
        <end position="177"/>
    </location>
</feature>
<dbReference type="SUPFAM" id="SSF57959">
    <property type="entry name" value="Leucine zipper domain"/>
    <property type="match status" value="1"/>
</dbReference>
<feature type="compositionally biased region" description="Basic and acidic residues" evidence="1">
    <location>
        <begin position="166"/>
        <end position="175"/>
    </location>
</feature>
<dbReference type="PROSITE" id="PS50217">
    <property type="entry name" value="BZIP"/>
    <property type="match status" value="1"/>
</dbReference>
<dbReference type="AlphaFoldDB" id="A0AA88L0I6"/>
<sequence>MTENNQDDVCCWRYVRPNVSRWGMSDLGGFNNPASVSTKEDNDVELQNHASTQRAEMENCRKDNRQHTPETLYVASLPNCEISYPMEDYWDINPEEIAKNNKYNGEKNATKIFRNQPRKSKRLSCPEEYKKYVREKNKEAARAYRQRKRLQDQELVQRFESLKKKKAMREEELRSLKANGSLSAFSPEDFTTSFRN</sequence>
<dbReference type="EMBL" id="JAVRJZ010000018">
    <property type="protein sequence ID" value="KAK2708281.1"/>
    <property type="molecule type" value="Genomic_DNA"/>
</dbReference>
<dbReference type="Proteomes" id="UP001187531">
    <property type="component" value="Unassembled WGS sequence"/>
</dbReference>
<reference evidence="3" key="1">
    <citation type="submission" date="2023-07" db="EMBL/GenBank/DDBJ databases">
        <title>Chromosome-level genome assembly of Artemia franciscana.</title>
        <authorList>
            <person name="Jo E."/>
        </authorList>
    </citation>
    <scope>NUCLEOTIDE SEQUENCE</scope>
    <source>
        <tissue evidence="3">Whole body</tissue>
    </source>
</reference>
<gene>
    <name evidence="3" type="ORF">QYM36_014025</name>
</gene>
<dbReference type="GO" id="GO:0003700">
    <property type="term" value="F:DNA-binding transcription factor activity"/>
    <property type="evidence" value="ECO:0007669"/>
    <property type="project" value="InterPro"/>
</dbReference>
<evidence type="ECO:0000256" key="1">
    <source>
        <dbReference type="SAM" id="MobiDB-lite"/>
    </source>
</evidence>
<feature type="region of interest" description="Disordered" evidence="1">
    <location>
        <begin position="166"/>
        <end position="196"/>
    </location>
</feature>
<proteinExistence type="predicted"/>
<dbReference type="InterPro" id="IPR046347">
    <property type="entry name" value="bZIP_sf"/>
</dbReference>
<organism evidence="3 4">
    <name type="scientific">Artemia franciscana</name>
    <name type="common">Brine shrimp</name>
    <name type="synonym">Artemia sanfranciscana</name>
    <dbReference type="NCBI Taxonomy" id="6661"/>
    <lineage>
        <taxon>Eukaryota</taxon>
        <taxon>Metazoa</taxon>
        <taxon>Ecdysozoa</taxon>
        <taxon>Arthropoda</taxon>
        <taxon>Crustacea</taxon>
        <taxon>Branchiopoda</taxon>
        <taxon>Anostraca</taxon>
        <taxon>Artemiidae</taxon>
        <taxon>Artemia</taxon>
    </lineage>
</organism>
<feature type="compositionally biased region" description="Polar residues" evidence="1">
    <location>
        <begin position="178"/>
        <end position="196"/>
    </location>
</feature>